<evidence type="ECO:0000313" key="12">
    <source>
        <dbReference type="Proteomes" id="UP000823851"/>
    </source>
</evidence>
<sequence length="278" mass="30929">MEVKRKIGNIVYRGIVILLALVFFFPLFWTLTMSFKEREDIFTTEPPLFPSVWTLDNFREVFSTSGAAQFFRNSFLVSVLTTVLVVILSTTCAFGLQRMAGRGSERLSNSILMLRMIPVMVLTIPLYLIFRQFGWINSLAALTMCYVALSLPLAIWLCLGFYGGIPASIYEAAVMDGASEFQLFKSIGLPLISNSIVVVVLQTFFFAWNELALAMVLINKTENRTMAVGIKYWAGNTLETPFARMAAAGMVCIIPTIVITVFAQNYLVKGFVNGAVKG</sequence>
<dbReference type="EMBL" id="DWUW01000283">
    <property type="protein sequence ID" value="HJD32253.1"/>
    <property type="molecule type" value="Genomic_DNA"/>
</dbReference>
<dbReference type="GO" id="GO:0055085">
    <property type="term" value="P:transmembrane transport"/>
    <property type="evidence" value="ECO:0007669"/>
    <property type="project" value="InterPro"/>
</dbReference>
<dbReference type="Pfam" id="PF00528">
    <property type="entry name" value="BPD_transp_1"/>
    <property type="match status" value="1"/>
</dbReference>
<accession>A0A9D2R2A4</accession>
<evidence type="ECO:0000256" key="3">
    <source>
        <dbReference type="ARBA" id="ARBA00022448"/>
    </source>
</evidence>
<evidence type="ECO:0000256" key="6">
    <source>
        <dbReference type="ARBA" id="ARBA00022692"/>
    </source>
</evidence>
<reference evidence="11" key="1">
    <citation type="journal article" date="2021" name="PeerJ">
        <title>Extensive microbial diversity within the chicken gut microbiome revealed by metagenomics and culture.</title>
        <authorList>
            <person name="Gilroy R."/>
            <person name="Ravi A."/>
            <person name="Getino M."/>
            <person name="Pursley I."/>
            <person name="Horton D.L."/>
            <person name="Alikhan N.F."/>
            <person name="Baker D."/>
            <person name="Gharbi K."/>
            <person name="Hall N."/>
            <person name="Watson M."/>
            <person name="Adriaenssens E.M."/>
            <person name="Foster-Nyarko E."/>
            <person name="Jarju S."/>
            <person name="Secka A."/>
            <person name="Antonio M."/>
            <person name="Oren A."/>
            <person name="Chaudhuri R.R."/>
            <person name="La Ragione R."/>
            <person name="Hildebrand F."/>
            <person name="Pallen M.J."/>
        </authorList>
    </citation>
    <scope>NUCLEOTIDE SEQUENCE</scope>
    <source>
        <strain evidence="11">ChiHjej8B7-25341</strain>
    </source>
</reference>
<evidence type="ECO:0000256" key="8">
    <source>
        <dbReference type="ARBA" id="ARBA00023136"/>
    </source>
</evidence>
<feature type="transmembrane region" description="Helical" evidence="9">
    <location>
        <begin position="136"/>
        <end position="162"/>
    </location>
</feature>
<evidence type="ECO:0000256" key="5">
    <source>
        <dbReference type="ARBA" id="ARBA00022597"/>
    </source>
</evidence>
<comment type="similarity">
    <text evidence="2">Belongs to the binding-protein-dependent transport system permease family. MalFG subfamily.</text>
</comment>
<dbReference type="PANTHER" id="PTHR32243:SF50">
    <property type="entry name" value="MALTOSE_MALTODEXTRIN TRANSPORT SYSTEM PERMEASE PROTEIN MALG"/>
    <property type="match status" value="1"/>
</dbReference>
<dbReference type="PROSITE" id="PS50928">
    <property type="entry name" value="ABC_TM1"/>
    <property type="match status" value="1"/>
</dbReference>
<comment type="caution">
    <text evidence="11">The sequence shown here is derived from an EMBL/GenBank/DDBJ whole genome shotgun (WGS) entry which is preliminary data.</text>
</comment>
<name>A0A9D2R2A4_9FIRM</name>
<dbReference type="Proteomes" id="UP000823851">
    <property type="component" value="Unassembled WGS sequence"/>
</dbReference>
<keyword evidence="3 9" id="KW-0813">Transport</keyword>
<keyword evidence="5" id="KW-0762">Sugar transport</keyword>
<dbReference type="Gene3D" id="1.10.3720.10">
    <property type="entry name" value="MetI-like"/>
    <property type="match status" value="1"/>
</dbReference>
<keyword evidence="4" id="KW-1003">Cell membrane</keyword>
<dbReference type="AlphaFoldDB" id="A0A9D2R2A4"/>
<feature type="transmembrane region" description="Helical" evidence="9">
    <location>
        <begin position="242"/>
        <end position="263"/>
    </location>
</feature>
<reference evidence="11" key="2">
    <citation type="submission" date="2021-04" db="EMBL/GenBank/DDBJ databases">
        <authorList>
            <person name="Gilroy R."/>
        </authorList>
    </citation>
    <scope>NUCLEOTIDE SEQUENCE</scope>
    <source>
        <strain evidence="11">ChiHjej8B7-25341</strain>
    </source>
</reference>
<keyword evidence="8 9" id="KW-0472">Membrane</keyword>
<evidence type="ECO:0000256" key="1">
    <source>
        <dbReference type="ARBA" id="ARBA00004651"/>
    </source>
</evidence>
<organism evidence="11 12">
    <name type="scientific">Candidatus Eisenbergiella stercorigallinarum</name>
    <dbReference type="NCBI Taxonomy" id="2838557"/>
    <lineage>
        <taxon>Bacteria</taxon>
        <taxon>Bacillati</taxon>
        <taxon>Bacillota</taxon>
        <taxon>Clostridia</taxon>
        <taxon>Lachnospirales</taxon>
        <taxon>Lachnospiraceae</taxon>
        <taxon>Eisenbergiella</taxon>
    </lineage>
</organism>
<evidence type="ECO:0000256" key="4">
    <source>
        <dbReference type="ARBA" id="ARBA00022475"/>
    </source>
</evidence>
<protein>
    <submittedName>
        <fullName evidence="11">Carbohydrate ABC transporter permease</fullName>
    </submittedName>
</protein>
<evidence type="ECO:0000313" key="11">
    <source>
        <dbReference type="EMBL" id="HJD32253.1"/>
    </source>
</evidence>
<feature type="transmembrane region" description="Helical" evidence="9">
    <location>
        <begin position="108"/>
        <end position="130"/>
    </location>
</feature>
<feature type="transmembrane region" description="Helical" evidence="9">
    <location>
        <begin position="183"/>
        <end position="208"/>
    </location>
</feature>
<comment type="subcellular location">
    <subcellularLocation>
        <location evidence="1 9">Cell membrane</location>
        <topology evidence="1 9">Multi-pass membrane protein</topology>
    </subcellularLocation>
</comment>
<dbReference type="CDD" id="cd06261">
    <property type="entry name" value="TM_PBP2"/>
    <property type="match status" value="1"/>
</dbReference>
<evidence type="ECO:0000259" key="10">
    <source>
        <dbReference type="PROSITE" id="PS50928"/>
    </source>
</evidence>
<dbReference type="SUPFAM" id="SSF161098">
    <property type="entry name" value="MetI-like"/>
    <property type="match status" value="1"/>
</dbReference>
<dbReference type="InterPro" id="IPR035906">
    <property type="entry name" value="MetI-like_sf"/>
</dbReference>
<dbReference type="InterPro" id="IPR050901">
    <property type="entry name" value="BP-dep_ABC_trans_perm"/>
</dbReference>
<gene>
    <name evidence="11" type="ORF">H9912_09970</name>
</gene>
<keyword evidence="6 9" id="KW-0812">Transmembrane</keyword>
<dbReference type="GO" id="GO:0005886">
    <property type="term" value="C:plasma membrane"/>
    <property type="evidence" value="ECO:0007669"/>
    <property type="project" value="UniProtKB-SubCell"/>
</dbReference>
<evidence type="ECO:0000256" key="2">
    <source>
        <dbReference type="ARBA" id="ARBA00009047"/>
    </source>
</evidence>
<proteinExistence type="inferred from homology"/>
<dbReference type="InterPro" id="IPR000515">
    <property type="entry name" value="MetI-like"/>
</dbReference>
<feature type="transmembrane region" description="Helical" evidence="9">
    <location>
        <begin position="75"/>
        <end position="96"/>
    </location>
</feature>
<evidence type="ECO:0000256" key="9">
    <source>
        <dbReference type="RuleBase" id="RU363032"/>
    </source>
</evidence>
<feature type="transmembrane region" description="Helical" evidence="9">
    <location>
        <begin position="12"/>
        <end position="31"/>
    </location>
</feature>
<dbReference type="PANTHER" id="PTHR32243">
    <property type="entry name" value="MALTOSE TRANSPORT SYSTEM PERMEASE-RELATED"/>
    <property type="match status" value="1"/>
</dbReference>
<feature type="domain" description="ABC transmembrane type-1" evidence="10">
    <location>
        <begin position="71"/>
        <end position="263"/>
    </location>
</feature>
<evidence type="ECO:0000256" key="7">
    <source>
        <dbReference type="ARBA" id="ARBA00022989"/>
    </source>
</evidence>
<keyword evidence="7 9" id="KW-1133">Transmembrane helix</keyword>